<evidence type="ECO:0000256" key="1">
    <source>
        <dbReference type="ARBA" id="ARBA00022737"/>
    </source>
</evidence>
<dbReference type="PANTHER" id="PTHR24189">
    <property type="entry name" value="MYOTROPHIN"/>
    <property type="match status" value="1"/>
</dbReference>
<feature type="domain" description="F-box" evidence="4">
    <location>
        <begin position="8"/>
        <end position="53"/>
    </location>
</feature>
<dbReference type="EMBL" id="JAULSW010000003">
    <property type="protein sequence ID" value="KAK3386765.1"/>
    <property type="molecule type" value="Genomic_DNA"/>
</dbReference>
<dbReference type="PANTHER" id="PTHR24189:SF50">
    <property type="entry name" value="ANKYRIN REPEAT AND SOCS BOX PROTEIN 2"/>
    <property type="match status" value="1"/>
</dbReference>
<dbReference type="SMART" id="SM00248">
    <property type="entry name" value="ANK"/>
    <property type="match status" value="3"/>
</dbReference>
<dbReference type="GO" id="GO:0005737">
    <property type="term" value="C:cytoplasm"/>
    <property type="evidence" value="ECO:0007669"/>
    <property type="project" value="TreeGrafter"/>
</dbReference>
<dbReference type="SUPFAM" id="SSF48403">
    <property type="entry name" value="Ankyrin repeat"/>
    <property type="match status" value="1"/>
</dbReference>
<dbReference type="PROSITE" id="PS50297">
    <property type="entry name" value="ANK_REP_REGION"/>
    <property type="match status" value="1"/>
</dbReference>
<dbReference type="InterPro" id="IPR001810">
    <property type="entry name" value="F-box_dom"/>
</dbReference>
<organism evidence="5 6">
    <name type="scientific">Podospora didyma</name>
    <dbReference type="NCBI Taxonomy" id="330526"/>
    <lineage>
        <taxon>Eukaryota</taxon>
        <taxon>Fungi</taxon>
        <taxon>Dikarya</taxon>
        <taxon>Ascomycota</taxon>
        <taxon>Pezizomycotina</taxon>
        <taxon>Sordariomycetes</taxon>
        <taxon>Sordariomycetidae</taxon>
        <taxon>Sordariales</taxon>
        <taxon>Podosporaceae</taxon>
        <taxon>Podospora</taxon>
    </lineage>
</organism>
<gene>
    <name evidence="5" type="ORF">B0H63DRAFT_447673</name>
</gene>
<dbReference type="Gene3D" id="1.25.40.20">
    <property type="entry name" value="Ankyrin repeat-containing domain"/>
    <property type="match status" value="1"/>
</dbReference>
<dbReference type="InterPro" id="IPR036770">
    <property type="entry name" value="Ankyrin_rpt-contain_sf"/>
</dbReference>
<dbReference type="PROSITE" id="PS50181">
    <property type="entry name" value="FBOX"/>
    <property type="match status" value="1"/>
</dbReference>
<dbReference type="PROSITE" id="PS50088">
    <property type="entry name" value="ANK_REPEAT"/>
    <property type="match status" value="1"/>
</dbReference>
<protein>
    <recommendedName>
        <fullName evidence="4">F-box domain-containing protein</fullName>
    </recommendedName>
</protein>
<name>A0AAE0NSE0_9PEZI</name>
<keyword evidence="2 3" id="KW-0040">ANK repeat</keyword>
<accession>A0AAE0NSE0</accession>
<dbReference type="InterPro" id="IPR002110">
    <property type="entry name" value="Ankyrin_rpt"/>
</dbReference>
<proteinExistence type="predicted"/>
<dbReference type="GO" id="GO:0005634">
    <property type="term" value="C:nucleus"/>
    <property type="evidence" value="ECO:0007669"/>
    <property type="project" value="TreeGrafter"/>
</dbReference>
<dbReference type="Proteomes" id="UP001285441">
    <property type="component" value="Unassembled WGS sequence"/>
</dbReference>
<keyword evidence="6" id="KW-1185">Reference proteome</keyword>
<feature type="repeat" description="ANK" evidence="3">
    <location>
        <begin position="524"/>
        <end position="550"/>
    </location>
</feature>
<dbReference type="InterPro" id="IPR050745">
    <property type="entry name" value="Multifunctional_regulatory"/>
</dbReference>
<dbReference type="AlphaFoldDB" id="A0AAE0NSE0"/>
<comment type="caution">
    <text evidence="5">The sequence shown here is derived from an EMBL/GenBank/DDBJ whole genome shotgun (WGS) entry which is preliminary data.</text>
</comment>
<evidence type="ECO:0000313" key="6">
    <source>
        <dbReference type="Proteomes" id="UP001285441"/>
    </source>
</evidence>
<reference evidence="5" key="2">
    <citation type="submission" date="2023-06" db="EMBL/GenBank/DDBJ databases">
        <authorList>
            <consortium name="Lawrence Berkeley National Laboratory"/>
            <person name="Haridas S."/>
            <person name="Hensen N."/>
            <person name="Bonometti L."/>
            <person name="Westerberg I."/>
            <person name="Brannstrom I.O."/>
            <person name="Guillou S."/>
            <person name="Cros-Aarteil S."/>
            <person name="Calhoun S."/>
            <person name="Kuo A."/>
            <person name="Mondo S."/>
            <person name="Pangilinan J."/>
            <person name="Riley R."/>
            <person name="LaButti K."/>
            <person name="Andreopoulos B."/>
            <person name="Lipzen A."/>
            <person name="Chen C."/>
            <person name="Yanf M."/>
            <person name="Daum C."/>
            <person name="Ng V."/>
            <person name="Clum A."/>
            <person name="Steindorff A."/>
            <person name="Ohm R."/>
            <person name="Martin F."/>
            <person name="Silar P."/>
            <person name="Natvig D."/>
            <person name="Lalanne C."/>
            <person name="Gautier V."/>
            <person name="Ament-velasquez S.L."/>
            <person name="Kruys A."/>
            <person name="Hutchinson M.I."/>
            <person name="Powell A.J."/>
            <person name="Barry K."/>
            <person name="Miller A.N."/>
            <person name="Grigoriev I.V."/>
            <person name="Debuchy R."/>
            <person name="Gladieux P."/>
            <person name="Thoren M.H."/>
            <person name="Johannesson H."/>
        </authorList>
    </citation>
    <scope>NUCLEOTIDE SEQUENCE</scope>
    <source>
        <strain evidence="5">CBS 232.78</strain>
    </source>
</reference>
<evidence type="ECO:0000256" key="2">
    <source>
        <dbReference type="ARBA" id="ARBA00023043"/>
    </source>
</evidence>
<sequence>MAKHGPGQSPIERCPNEVLLLIADELDLDDLFSAVLISRRLTPVFDDALYKPAANSDDAYVLLKLISSVHIDDALRASQKYLRAVGGLAMVSQARSPWKTMYDQQYQFTEIDASLGGISRNVQLGHGKNANKATFSRPISEHKLAWTQMIVENTRNRPAHAAVSWTMLLLEFCKGVAESNSAIAKIVRLLLDAGAGSRVFDLEAGLPRVLDGSVRLPAASLYSTSTSIDMLHHPIGNLLINLGQLRGDINADVPHILQALGALVDVGAALERTVTYAQIQLRNYLVVKGSWVAHFLRALVDHAYSCGGDPKGPGILTKSDVNDEFNETMVHIMSDTNSQSDSDMEDVTQGMLGEEIVFALDHYNRRVIRLKQRHTLLTFACTYNLLPAGAIAEMAQTLIEHGADPAGLMGQPRTHLIKPPMTMAHACDVGEFAPRAFSAMVNTRDYSGATPLHLALSGDEHDGSLKANHKEERIPRLCLLVLEILLRAGADPNLPFVDEDSGKVATDTPGWFVPARHTCYRRFEGLKPLYIAIDTGNLGTVRLLMASGADPREVITVTHRHIFWHLQSFSALVMIRKYISDRVWKEKWMKRTMIYPPPQRSP</sequence>
<keyword evidence="1" id="KW-0677">Repeat</keyword>
<evidence type="ECO:0000313" key="5">
    <source>
        <dbReference type="EMBL" id="KAK3386765.1"/>
    </source>
</evidence>
<evidence type="ECO:0000256" key="3">
    <source>
        <dbReference type="PROSITE-ProRule" id="PRU00023"/>
    </source>
</evidence>
<evidence type="ECO:0000259" key="4">
    <source>
        <dbReference type="PROSITE" id="PS50181"/>
    </source>
</evidence>
<reference evidence="5" key="1">
    <citation type="journal article" date="2023" name="Mol. Phylogenet. Evol.">
        <title>Genome-scale phylogeny and comparative genomics of the fungal order Sordariales.</title>
        <authorList>
            <person name="Hensen N."/>
            <person name="Bonometti L."/>
            <person name="Westerberg I."/>
            <person name="Brannstrom I.O."/>
            <person name="Guillou S."/>
            <person name="Cros-Aarteil S."/>
            <person name="Calhoun S."/>
            <person name="Haridas S."/>
            <person name="Kuo A."/>
            <person name="Mondo S."/>
            <person name="Pangilinan J."/>
            <person name="Riley R."/>
            <person name="LaButti K."/>
            <person name="Andreopoulos B."/>
            <person name="Lipzen A."/>
            <person name="Chen C."/>
            <person name="Yan M."/>
            <person name="Daum C."/>
            <person name="Ng V."/>
            <person name="Clum A."/>
            <person name="Steindorff A."/>
            <person name="Ohm R.A."/>
            <person name="Martin F."/>
            <person name="Silar P."/>
            <person name="Natvig D.O."/>
            <person name="Lalanne C."/>
            <person name="Gautier V."/>
            <person name="Ament-Velasquez S.L."/>
            <person name="Kruys A."/>
            <person name="Hutchinson M.I."/>
            <person name="Powell A.J."/>
            <person name="Barry K."/>
            <person name="Miller A.N."/>
            <person name="Grigoriev I.V."/>
            <person name="Debuchy R."/>
            <person name="Gladieux P."/>
            <person name="Hiltunen Thoren M."/>
            <person name="Johannesson H."/>
        </authorList>
    </citation>
    <scope>NUCLEOTIDE SEQUENCE</scope>
    <source>
        <strain evidence="5">CBS 232.78</strain>
    </source>
</reference>